<feature type="transmembrane region" description="Helical" evidence="1">
    <location>
        <begin position="30"/>
        <end position="50"/>
    </location>
</feature>
<dbReference type="Proteomes" id="UP000326852">
    <property type="component" value="Unassembled WGS sequence"/>
</dbReference>
<dbReference type="AlphaFoldDB" id="A0A5N6MJI7"/>
<evidence type="ECO:0000256" key="1">
    <source>
        <dbReference type="SAM" id="Phobius"/>
    </source>
</evidence>
<sequence length="143" mass="15046">MSPYEVSPQEAAITIAETDRLAAKMHKDVYAMRVAMVSLAAATAFGLLIIGLVPSIGAVVAGTTAVVAASIPVSLVGATARARDRAFSRRYLFTIGFWGLFFAGTIITGMYLYPQVPGFWIPAAILCATPPVAFIVTGNRAAH</sequence>
<evidence type="ECO:0000313" key="3">
    <source>
        <dbReference type="Proteomes" id="UP000326852"/>
    </source>
</evidence>
<gene>
    <name evidence="2" type="ORF">GD627_08715</name>
</gene>
<accession>A0A5N6MJI7</accession>
<reference evidence="2 3" key="1">
    <citation type="submission" date="2019-08" db="EMBL/GenBank/DDBJ databases">
        <title>Arthrobacter sp. nov., isolated from plateau pika and Tibetan wild ass.</title>
        <authorList>
            <person name="Ge Y."/>
        </authorList>
    </citation>
    <scope>NUCLEOTIDE SEQUENCE [LARGE SCALE GENOMIC DNA]</scope>
    <source>
        <strain evidence="2 3">785</strain>
    </source>
</reference>
<keyword evidence="1" id="KW-1133">Transmembrane helix</keyword>
<keyword evidence="1" id="KW-0472">Membrane</keyword>
<dbReference type="EMBL" id="VTFX01000004">
    <property type="protein sequence ID" value="KAD3632928.1"/>
    <property type="molecule type" value="Genomic_DNA"/>
</dbReference>
<feature type="transmembrane region" description="Helical" evidence="1">
    <location>
        <begin position="56"/>
        <end position="79"/>
    </location>
</feature>
<feature type="transmembrane region" description="Helical" evidence="1">
    <location>
        <begin position="119"/>
        <end position="137"/>
    </location>
</feature>
<organism evidence="2 3">
    <name type="scientific">Arthrobacter yangruifuii</name>
    <dbReference type="NCBI Taxonomy" id="2606616"/>
    <lineage>
        <taxon>Bacteria</taxon>
        <taxon>Bacillati</taxon>
        <taxon>Actinomycetota</taxon>
        <taxon>Actinomycetes</taxon>
        <taxon>Micrococcales</taxon>
        <taxon>Micrococcaceae</taxon>
        <taxon>Arthrobacter</taxon>
    </lineage>
</organism>
<evidence type="ECO:0000313" key="2">
    <source>
        <dbReference type="EMBL" id="KAD3632928.1"/>
    </source>
</evidence>
<keyword evidence="1" id="KW-0812">Transmembrane</keyword>
<evidence type="ECO:0008006" key="4">
    <source>
        <dbReference type="Google" id="ProtNLM"/>
    </source>
</evidence>
<dbReference type="RefSeq" id="WP_152272178.1">
    <property type="nucleotide sequence ID" value="NZ_VTFX01000004.1"/>
</dbReference>
<proteinExistence type="predicted"/>
<protein>
    <recommendedName>
        <fullName evidence="4">Integral membrane protein</fullName>
    </recommendedName>
</protein>
<keyword evidence="3" id="KW-1185">Reference proteome</keyword>
<feature type="transmembrane region" description="Helical" evidence="1">
    <location>
        <begin position="91"/>
        <end position="113"/>
    </location>
</feature>
<comment type="caution">
    <text evidence="2">The sequence shown here is derived from an EMBL/GenBank/DDBJ whole genome shotgun (WGS) entry which is preliminary data.</text>
</comment>
<name>A0A5N6MJI7_9MICC</name>